<keyword evidence="3" id="KW-0472">Membrane</keyword>
<feature type="compositionally biased region" description="Polar residues" evidence="2">
    <location>
        <begin position="1062"/>
        <end position="1076"/>
    </location>
</feature>
<evidence type="ECO:0000313" key="4">
    <source>
        <dbReference type="EMBL" id="MPC33617.1"/>
    </source>
</evidence>
<evidence type="ECO:0000313" key="5">
    <source>
        <dbReference type="Proteomes" id="UP000324222"/>
    </source>
</evidence>
<dbReference type="OrthoDB" id="7989901at2759"/>
<feature type="compositionally biased region" description="Polar residues" evidence="2">
    <location>
        <begin position="1011"/>
        <end position="1025"/>
    </location>
</feature>
<feature type="compositionally biased region" description="Basic and acidic residues" evidence="2">
    <location>
        <begin position="578"/>
        <end position="589"/>
    </location>
</feature>
<feature type="compositionally biased region" description="Basic and acidic residues" evidence="2">
    <location>
        <begin position="1243"/>
        <end position="1252"/>
    </location>
</feature>
<feature type="compositionally biased region" description="Pro residues" evidence="2">
    <location>
        <begin position="871"/>
        <end position="880"/>
    </location>
</feature>
<protein>
    <submittedName>
        <fullName evidence="4">Uncharacterized protein</fullName>
    </submittedName>
</protein>
<comment type="caution">
    <text evidence="4">The sequence shown here is derived from an EMBL/GenBank/DDBJ whole genome shotgun (WGS) entry which is preliminary data.</text>
</comment>
<feature type="compositionally biased region" description="Low complexity" evidence="2">
    <location>
        <begin position="853"/>
        <end position="863"/>
    </location>
</feature>
<feature type="coiled-coil region" evidence="1">
    <location>
        <begin position="629"/>
        <end position="669"/>
    </location>
</feature>
<feature type="compositionally biased region" description="Basic residues" evidence="2">
    <location>
        <begin position="437"/>
        <end position="447"/>
    </location>
</feature>
<feature type="transmembrane region" description="Helical" evidence="3">
    <location>
        <begin position="2130"/>
        <end position="2153"/>
    </location>
</feature>
<sequence length="2154" mass="233360">MVSTLHITLVNNQPSSQWLGRSASCEETNLLGFSSTLTPTSKTTSLSTSSVLRPQAPGTGVTGLSSTTHGLVTPTPYSPSAGPRASSWSPVRLKTKPLPDFLKKLNPESAPVASPGTKTSWCRAAASQGPGRPGVATSTGDVKVGQVSPTLAARWPHAAKSDSSKPEVSPRADRKVLGIPVSSAAVSSVTVSQVAPPGRPPTPQGERQRLSGGSPSMTRKEVSPAPTNDPSVKSAAEPSRVLHEASSVADQNTTKSDQLDEPQGSSRRSSLGSAKKESPTVARKLMSDTAWLTSSNRSATLPALKTSSAPWQQRPNRLSSASLQRFEDSVHSGGGREGVGGGVMEDGGPHTRVAPASSTHRKANSLPGYYSRGSTLHQPSFREAFNTSKIPSSPEKKNKKSILSGIFRRRKKGSSSTSSSSSDSSSSDNEEPPQRRSFLRRRSKKKEKKDPILPAPSIPPAEERLSRSYCDFPDGSDLRSYRRVRVVPVGTGSLGKETQPLGIPTLTAQPGQLNRLGVSASHDSLPLSLGSWTGGGSHASLGYYSGGGMGTRSSSTDTISKKERREALKARVERLRERIRDTSSDEEKASVSSHSMYGSESSLSKTGSLSRRSRAARTERFLRRKSYELETLRNETEKDRRNREAVQARIEEIQRVREFEAKRNKLNEERKSQSVPKTKPRWSAKLVYQESSEYESSVLLRTPSVSPSASPHMKAKFDGHAKDGVVLRNKPRHVTPSVAVSLPVPSVTSSRRSFQDFDTPTQNTLRGHRSASYDSNINRNSFVTQPPNVPITSSGPTTNRSGLTPPAPPPRDRSRILSPCDGRPMSFSFESLNQEAHRPTSSQSSMSNFTKGSSPSPSVRSVPAYLGPRSNPQPPGPQPMLIPTRRSYSELELSQQQQMEAKNSYPIPPSRPAPPGYPNSHYSYTDQPPRPQNHYYRPQQQQQPNQQVQYYTDQSPQHNKTVPISSVPASPSSDYSSYMSDNSIKLQQANTAWRQKEQEIKNKISVLPSTTPAVISDSSPSNSPKLENGVACSPGRQQQQGEGIYGKIEAKKIRPEPITLKQAESFSSLSGQSDVSSPVPRGPDSDSSQGSLARDKKKQAQNRPLSMVLEKAESGEKETPPGTPKARPQPPLRSNWQPATPESEAMKRNKFKEMIKHKLDSKTEKNITPKEFEDMFQKEKEKLENSKSSNFEEALKELEEIYASLRLDSEDLLDGAERRDLPVHHQTLKDNLLNDKKDLLSDGDSSFHDSERTQSLSGRRSGVPDAKGDDMHFRRCQQSTRNQPDVQKALQMTGSYLLVSPAHVTPSDLDKDMPKDPMMVGEPDVVYDDVSYRNIKKANSIKIIDPQPPFGIPLGPTTQASQNDYLHVTPKENYRPKMTARKQPDTAMDDLAFRNLRKDKGTKEVNTSELDELLCEARAGSPRRRTVRSSSADRAQSLRGDPDRGLKHYTPRQVKHQQETRRVGSQKDNMTDTEVTGHSVSSRHNPSWLERAHLLDPKWDMSTNNLSTSTETLTELSSARAVSQPDIRRAIIREARAPPGGPEELLGGQLHHITASSLATPTAVTLATITVPRLVKVHTVHSAPASPVILDSKTYKPLDSIFNSKPKPFYLTNKETEQKDSTHEQGQQQQQEKKQKKQQQHQEQQQKPQQQDEVDIAKLDALISTLSKIEGNDDLSDSSDTSSKSLGNTPPIDFEMKELKISEPALENVPEPQTVVSESSRKNSVDYEYNSAKANIEKAIRLSMALESYNSEGKEVCSRRRSAVDLPVRESLPSHGNSSISSTNVLSLPSLNPVSNDGSGGAAGSRTLSQSATPQAVPAKASTCTDKVESMVVVSQQVHGRARRSRSVPTSPRTVDTMPLLGKTLTKPLINEAEVSTDGEVECGSECEDSLPSGVSASLALSVQGGDALAEILSPSSCSTVTPNMGQPLSKQQTSSNQNLSIACETQAASQPLSSKDACALADYEIVECESSPASVAHSPATKLSSTAKAPAPPVRLSSLPPSPTLRGTSSTSRLSEQPSLSCDGEVRQGVQAVQRLRGASVPLQQQDNRASDSEGETCDGEVRAGSLPPALLPPADSTGLAQGSGPVGAIGPRSCVPGEGGEFAANGQDNTCFQSLVAACYLLACVTQLAGVDVIAAFGLLLAIASVIITFAR</sequence>
<feature type="region of interest" description="Disordered" evidence="2">
    <location>
        <begin position="1243"/>
        <end position="1270"/>
    </location>
</feature>
<name>A0A5B7EK52_PORTR</name>
<keyword evidence="3" id="KW-0812">Transmembrane</keyword>
<feature type="compositionally biased region" description="Low complexity" evidence="2">
    <location>
        <begin position="932"/>
        <end position="951"/>
    </location>
</feature>
<feature type="compositionally biased region" description="Polar residues" evidence="2">
    <location>
        <begin position="1466"/>
        <end position="1485"/>
    </location>
</feature>
<feature type="compositionally biased region" description="Polar residues" evidence="2">
    <location>
        <begin position="952"/>
        <end position="964"/>
    </location>
</feature>
<feature type="region of interest" description="Disordered" evidence="2">
    <location>
        <begin position="2038"/>
        <end position="2086"/>
    </location>
</feature>
<feature type="compositionally biased region" description="Low complexity" evidence="2">
    <location>
        <begin position="1641"/>
        <end position="1651"/>
    </location>
</feature>
<feature type="region of interest" description="Disordered" evidence="2">
    <location>
        <begin position="1704"/>
        <end position="1724"/>
    </location>
</feature>
<feature type="compositionally biased region" description="Basic and acidic residues" evidence="2">
    <location>
        <begin position="159"/>
        <end position="172"/>
    </location>
</feature>
<evidence type="ECO:0000256" key="2">
    <source>
        <dbReference type="SAM" id="MobiDB-lite"/>
    </source>
</evidence>
<feature type="region of interest" description="Disordered" evidence="2">
    <location>
        <begin position="106"/>
        <end position="172"/>
    </location>
</feature>
<keyword evidence="5" id="KW-1185">Reference proteome</keyword>
<feature type="region of interest" description="Disordered" evidence="2">
    <location>
        <begin position="1791"/>
        <end position="1823"/>
    </location>
</feature>
<feature type="region of interest" description="Disordered" evidence="2">
    <location>
        <begin position="749"/>
        <end position="979"/>
    </location>
</feature>
<feature type="region of interest" description="Disordered" evidence="2">
    <location>
        <begin position="1670"/>
        <end position="1692"/>
    </location>
</feature>
<feature type="compositionally biased region" description="Polar residues" evidence="2">
    <location>
        <begin position="828"/>
        <end position="852"/>
    </location>
</feature>
<evidence type="ECO:0000256" key="3">
    <source>
        <dbReference type="SAM" id="Phobius"/>
    </source>
</evidence>
<keyword evidence="3" id="KW-1133">Transmembrane helix</keyword>
<feature type="compositionally biased region" description="Low complexity" evidence="2">
    <location>
        <begin position="414"/>
        <end position="427"/>
    </location>
</feature>
<feature type="compositionally biased region" description="Polar residues" evidence="2">
    <location>
        <begin position="772"/>
        <end position="802"/>
    </location>
</feature>
<feature type="region of interest" description="Disordered" evidence="2">
    <location>
        <begin position="1836"/>
        <end position="1858"/>
    </location>
</feature>
<feature type="compositionally biased region" description="Polar residues" evidence="2">
    <location>
        <begin position="263"/>
        <end position="272"/>
    </location>
</feature>
<feature type="region of interest" description="Disordered" evidence="2">
    <location>
        <begin position="1616"/>
        <end position="1654"/>
    </location>
</feature>
<dbReference type="EMBL" id="VSRR010002870">
    <property type="protein sequence ID" value="MPC33617.1"/>
    <property type="molecule type" value="Genomic_DNA"/>
</dbReference>
<proteinExistence type="predicted"/>
<feature type="compositionally biased region" description="Low complexity" evidence="2">
    <location>
        <begin position="34"/>
        <end position="50"/>
    </location>
</feature>
<feature type="region of interest" description="Disordered" evidence="2">
    <location>
        <begin position="34"/>
        <end position="91"/>
    </location>
</feature>
<accession>A0A5B7EK52</accession>
<feature type="region of interest" description="Disordered" evidence="2">
    <location>
        <begin position="184"/>
        <end position="469"/>
    </location>
</feature>
<feature type="compositionally biased region" description="Low complexity" evidence="2">
    <location>
        <begin position="184"/>
        <end position="196"/>
    </location>
</feature>
<feature type="compositionally biased region" description="Pro residues" evidence="2">
    <location>
        <begin position="1121"/>
        <end position="1131"/>
    </location>
</feature>
<keyword evidence="1" id="KW-0175">Coiled coil</keyword>
<organism evidence="4 5">
    <name type="scientific">Portunus trituberculatus</name>
    <name type="common">Swimming crab</name>
    <name type="synonym">Neptunus trituberculatus</name>
    <dbReference type="NCBI Taxonomy" id="210409"/>
    <lineage>
        <taxon>Eukaryota</taxon>
        <taxon>Metazoa</taxon>
        <taxon>Ecdysozoa</taxon>
        <taxon>Arthropoda</taxon>
        <taxon>Crustacea</taxon>
        <taxon>Multicrustacea</taxon>
        <taxon>Malacostraca</taxon>
        <taxon>Eumalacostraca</taxon>
        <taxon>Eucarida</taxon>
        <taxon>Decapoda</taxon>
        <taxon>Pleocyemata</taxon>
        <taxon>Brachyura</taxon>
        <taxon>Eubrachyura</taxon>
        <taxon>Portunoidea</taxon>
        <taxon>Portunidae</taxon>
        <taxon>Portuninae</taxon>
        <taxon>Portunus</taxon>
    </lineage>
</organism>
<gene>
    <name evidence="4" type="ORF">E2C01_026972</name>
</gene>
<feature type="compositionally biased region" description="Low complexity" evidence="2">
    <location>
        <begin position="1996"/>
        <end position="2016"/>
    </location>
</feature>
<feature type="compositionally biased region" description="Polar residues" evidence="2">
    <location>
        <begin position="290"/>
        <end position="323"/>
    </location>
</feature>
<dbReference type="Proteomes" id="UP000324222">
    <property type="component" value="Unassembled WGS sequence"/>
</dbReference>
<feature type="compositionally biased region" description="Polar residues" evidence="2">
    <location>
        <begin position="756"/>
        <end position="765"/>
    </location>
</feature>
<feature type="compositionally biased region" description="Gly residues" evidence="2">
    <location>
        <begin position="332"/>
        <end position="345"/>
    </location>
</feature>
<feature type="region of interest" description="Disordered" evidence="2">
    <location>
        <begin position="1011"/>
        <end position="1146"/>
    </location>
</feature>
<evidence type="ECO:0000256" key="1">
    <source>
        <dbReference type="SAM" id="Coils"/>
    </source>
</evidence>
<reference evidence="4 5" key="1">
    <citation type="submission" date="2019-05" db="EMBL/GenBank/DDBJ databases">
        <title>Another draft genome of Portunus trituberculatus and its Hox gene families provides insights of decapod evolution.</title>
        <authorList>
            <person name="Jeong J.-H."/>
            <person name="Song I."/>
            <person name="Kim S."/>
            <person name="Choi T."/>
            <person name="Kim D."/>
            <person name="Ryu S."/>
            <person name="Kim W."/>
        </authorList>
    </citation>
    <scope>NUCLEOTIDE SEQUENCE [LARGE SCALE GENOMIC DNA]</scope>
    <source>
        <tissue evidence="4">Muscle</tissue>
    </source>
</reference>
<feature type="compositionally biased region" description="Low complexity" evidence="2">
    <location>
        <begin position="598"/>
        <end position="610"/>
    </location>
</feature>
<feature type="compositionally biased region" description="Basic and acidic residues" evidence="2">
    <location>
        <begin position="1110"/>
        <end position="1119"/>
    </location>
</feature>
<feature type="region of interest" description="Disordered" evidence="2">
    <location>
        <begin position="1416"/>
        <end position="1486"/>
    </location>
</feature>
<feature type="region of interest" description="Disordered" evidence="2">
    <location>
        <begin position="578"/>
        <end position="617"/>
    </location>
</feature>
<feature type="compositionally biased region" description="Pro residues" evidence="2">
    <location>
        <begin position="906"/>
        <end position="917"/>
    </location>
</feature>
<feature type="region of interest" description="Disordered" evidence="2">
    <location>
        <begin position="1977"/>
        <end position="2024"/>
    </location>
</feature>
<feature type="compositionally biased region" description="Low complexity" evidence="2">
    <location>
        <begin position="965"/>
        <end position="979"/>
    </location>
</feature>